<sequence length="258" mass="26909">MSDSPPPPNAPAGWYPDPEDPELLRRWDGAGWTDDARFVNDPPTDRFWAPPPSSADGPVGAGSGRRASATSRTTWIGAAAMVVIAALAAVVVIVGRSNSSSTSTADSPVTVSEPSETVDWAAASAAASSRAAHASKVADKSNYQSTTSRDWQLVAKNGDSHVGELYVVYGRVTQADSGTGSSTIRVDTDGEQVGQYEYDINTMVTEGTSGLFAETVKDDLVELWVEVTGSTTYETTMGGNVTALATTAYFVESTGTAG</sequence>
<gene>
    <name evidence="4" type="ORF">SCNU_01340</name>
</gene>
<dbReference type="eggNOG" id="COG2815">
    <property type="taxonomic scope" value="Bacteria"/>
</dbReference>
<feature type="compositionally biased region" description="Pro residues" evidence="1">
    <location>
        <begin position="1"/>
        <end position="10"/>
    </location>
</feature>
<dbReference type="InterPro" id="IPR018929">
    <property type="entry name" value="DUF2510"/>
</dbReference>
<protein>
    <recommendedName>
        <fullName evidence="3">DUF2510 domain-containing protein</fullName>
    </recommendedName>
</protein>
<feature type="transmembrane region" description="Helical" evidence="2">
    <location>
        <begin position="75"/>
        <end position="95"/>
    </location>
</feature>
<keyword evidence="5" id="KW-1185">Reference proteome</keyword>
<dbReference type="EMBL" id="AEUD01000001">
    <property type="protein sequence ID" value="EGD56980.1"/>
    <property type="molecule type" value="Genomic_DNA"/>
</dbReference>
<dbReference type="AlphaFoldDB" id="F1YEZ6"/>
<evidence type="ECO:0000256" key="1">
    <source>
        <dbReference type="SAM" id="MobiDB-lite"/>
    </source>
</evidence>
<organism evidence="4 5">
    <name type="scientific">Gordonia neofelifaecis NRRL B-59395</name>
    <dbReference type="NCBI Taxonomy" id="644548"/>
    <lineage>
        <taxon>Bacteria</taxon>
        <taxon>Bacillati</taxon>
        <taxon>Actinomycetota</taxon>
        <taxon>Actinomycetes</taxon>
        <taxon>Mycobacteriales</taxon>
        <taxon>Gordoniaceae</taxon>
        <taxon>Gordonia</taxon>
    </lineage>
</organism>
<evidence type="ECO:0000256" key="2">
    <source>
        <dbReference type="SAM" id="Phobius"/>
    </source>
</evidence>
<proteinExistence type="predicted"/>
<comment type="caution">
    <text evidence="4">The sequence shown here is derived from an EMBL/GenBank/DDBJ whole genome shotgun (WGS) entry which is preliminary data.</text>
</comment>
<keyword evidence="2" id="KW-1133">Transmembrane helix</keyword>
<dbReference type="Pfam" id="PF10708">
    <property type="entry name" value="DUF2510"/>
    <property type="match status" value="1"/>
</dbReference>
<dbReference type="Proteomes" id="UP000035065">
    <property type="component" value="Unassembled WGS sequence"/>
</dbReference>
<evidence type="ECO:0000259" key="3">
    <source>
        <dbReference type="Pfam" id="PF10708"/>
    </source>
</evidence>
<feature type="domain" description="DUF2510" evidence="3">
    <location>
        <begin position="12"/>
        <end position="42"/>
    </location>
</feature>
<dbReference type="OrthoDB" id="4803588at2"/>
<keyword evidence="2" id="KW-0812">Transmembrane</keyword>
<evidence type="ECO:0000313" key="5">
    <source>
        <dbReference type="Proteomes" id="UP000035065"/>
    </source>
</evidence>
<name>F1YEZ6_9ACTN</name>
<reference evidence="4 5" key="1">
    <citation type="journal article" date="2011" name="J. Bacteriol.">
        <title>Draft Genome Sequence of Gordonia neofelifaecis NRRL B-59395, a Cholesterol-Degrading Actinomycete.</title>
        <authorList>
            <person name="Ge F."/>
            <person name="Li W."/>
            <person name="Chen G."/>
            <person name="Liu Y."/>
            <person name="Zhang G."/>
            <person name="Yong B."/>
            <person name="Wang Q."/>
            <person name="Wang N."/>
            <person name="Huang Z."/>
            <person name="Li W."/>
            <person name="Wang J."/>
            <person name="Wu C."/>
            <person name="Xie Q."/>
            <person name="Liu G."/>
        </authorList>
    </citation>
    <scope>NUCLEOTIDE SEQUENCE [LARGE SCALE GENOMIC DNA]</scope>
    <source>
        <strain evidence="4 5">NRRL B-59395</strain>
    </source>
</reference>
<accession>F1YEZ6</accession>
<feature type="region of interest" description="Disordered" evidence="1">
    <location>
        <begin position="1"/>
        <end position="66"/>
    </location>
</feature>
<evidence type="ECO:0000313" key="4">
    <source>
        <dbReference type="EMBL" id="EGD56980.1"/>
    </source>
</evidence>
<dbReference type="RefSeq" id="WP_009677545.1">
    <property type="nucleotide sequence ID" value="NZ_AEUD01000001.1"/>
</dbReference>
<keyword evidence="2" id="KW-0472">Membrane</keyword>
<feature type="compositionally biased region" description="Basic and acidic residues" evidence="1">
    <location>
        <begin position="22"/>
        <end position="38"/>
    </location>
</feature>